<dbReference type="GO" id="GO:0140625">
    <property type="term" value="F:opioid growth factor receptor activity"/>
    <property type="evidence" value="ECO:0007669"/>
    <property type="project" value="InterPro"/>
</dbReference>
<evidence type="ECO:0000256" key="2">
    <source>
        <dbReference type="SAM" id="MobiDB-lite"/>
    </source>
</evidence>
<evidence type="ECO:0000259" key="3">
    <source>
        <dbReference type="Pfam" id="PF04664"/>
    </source>
</evidence>
<dbReference type="InterPro" id="IPR006757">
    <property type="entry name" value="OGF_rcpt"/>
</dbReference>
<sequence>MYIPRDIQEFLDNYPDVIDDPSYTANLEFYSNNLRCRPDNRTIEEIHDKWFGEYDKLERKHGYIQWLFPIREYGMNYESQPLQVHEINAMKSDPVIIERIIESYKLMLDFYGMRLISAETGLVGRALPPRNSAARYYNLVRSSHNYLRISRILKCLSEMGLERLNAGFLLHVLNEQSEHNELNTRGICNSMDTWWANCLRNEAERSFIGELIRRVRSADENGYVFTREDYEEALRTRAETGQLGIREKKQADNSQTSNEDANQHEDVKREVYDDLPEQSFGIIRKGETILQSRPPAAF</sequence>
<dbReference type="OrthoDB" id="9030204at2759"/>
<reference evidence="4 5" key="1">
    <citation type="journal article" date="2018" name="Evol. Lett.">
        <title>Horizontal gene cluster transfer increased hallucinogenic mushroom diversity.</title>
        <authorList>
            <person name="Reynolds H.T."/>
            <person name="Vijayakumar V."/>
            <person name="Gluck-Thaler E."/>
            <person name="Korotkin H.B."/>
            <person name="Matheny P.B."/>
            <person name="Slot J.C."/>
        </authorList>
    </citation>
    <scope>NUCLEOTIDE SEQUENCE [LARGE SCALE GENOMIC DNA]</scope>
    <source>
        <strain evidence="4 5">SRW20</strain>
    </source>
</reference>
<feature type="compositionally biased region" description="Basic and acidic residues" evidence="2">
    <location>
        <begin position="261"/>
        <end position="271"/>
    </location>
</feature>
<dbReference type="Pfam" id="PF04664">
    <property type="entry name" value="OGFr_N"/>
    <property type="match status" value="1"/>
</dbReference>
<dbReference type="EMBL" id="NHYE01005165">
    <property type="protein sequence ID" value="PPQ76388.1"/>
    <property type="molecule type" value="Genomic_DNA"/>
</dbReference>
<feature type="domain" description="Opioid growth factor receptor (OGFr) conserved" evidence="3">
    <location>
        <begin position="23"/>
        <end position="210"/>
    </location>
</feature>
<proteinExistence type="inferred from homology"/>
<comment type="similarity">
    <text evidence="1">Belongs to the opioid growth factor receptor family.</text>
</comment>
<evidence type="ECO:0000313" key="4">
    <source>
        <dbReference type="EMBL" id="PPQ76388.1"/>
    </source>
</evidence>
<gene>
    <name evidence="4" type="ORF">CVT26_015377</name>
</gene>
<evidence type="ECO:0000256" key="1">
    <source>
        <dbReference type="ARBA" id="ARBA00010365"/>
    </source>
</evidence>
<dbReference type="AlphaFoldDB" id="A0A409WD05"/>
<name>A0A409WD05_9AGAR</name>
<organism evidence="4 5">
    <name type="scientific">Gymnopilus dilepis</name>
    <dbReference type="NCBI Taxonomy" id="231916"/>
    <lineage>
        <taxon>Eukaryota</taxon>
        <taxon>Fungi</taxon>
        <taxon>Dikarya</taxon>
        <taxon>Basidiomycota</taxon>
        <taxon>Agaricomycotina</taxon>
        <taxon>Agaricomycetes</taxon>
        <taxon>Agaricomycetidae</taxon>
        <taxon>Agaricales</taxon>
        <taxon>Agaricineae</taxon>
        <taxon>Hymenogastraceae</taxon>
        <taxon>Gymnopilus</taxon>
    </lineage>
</organism>
<keyword evidence="5" id="KW-1185">Reference proteome</keyword>
<feature type="region of interest" description="Disordered" evidence="2">
    <location>
        <begin position="241"/>
        <end position="271"/>
    </location>
</feature>
<dbReference type="PANTHER" id="PTHR14015">
    <property type="entry name" value="OPIOID GROWTH FACTOR RECEPTOR OGFR ZETA-TYPE OPIOID RECEPTOR"/>
    <property type="match status" value="1"/>
</dbReference>
<dbReference type="InterPro" id="IPR039574">
    <property type="entry name" value="OGFr"/>
</dbReference>
<dbReference type="GO" id="GO:0016020">
    <property type="term" value="C:membrane"/>
    <property type="evidence" value="ECO:0007669"/>
    <property type="project" value="InterPro"/>
</dbReference>
<dbReference type="InParanoid" id="A0A409WD05"/>
<dbReference type="PANTHER" id="PTHR14015:SF2">
    <property type="entry name" value="OPIOID GROWTH FACTOR RECEPTOR (OGFR) CONSERVED DOMAIN-CONTAINING PROTEIN"/>
    <property type="match status" value="1"/>
</dbReference>
<accession>A0A409WD05</accession>
<evidence type="ECO:0000313" key="5">
    <source>
        <dbReference type="Proteomes" id="UP000284706"/>
    </source>
</evidence>
<protein>
    <recommendedName>
        <fullName evidence="3">Opioid growth factor receptor (OGFr) conserved domain-containing protein</fullName>
    </recommendedName>
</protein>
<comment type="caution">
    <text evidence="4">The sequence shown here is derived from an EMBL/GenBank/DDBJ whole genome shotgun (WGS) entry which is preliminary data.</text>
</comment>
<dbReference type="Proteomes" id="UP000284706">
    <property type="component" value="Unassembled WGS sequence"/>
</dbReference>